<dbReference type="SUPFAM" id="SSF141523">
    <property type="entry name" value="L,D-transpeptidase catalytic domain-like"/>
    <property type="match status" value="1"/>
</dbReference>
<protein>
    <recommendedName>
        <fullName evidence="8">L,D-TPase catalytic domain-containing protein</fullName>
    </recommendedName>
</protein>
<dbReference type="PANTHER" id="PTHR30582:SF2">
    <property type="entry name" value="L,D-TRANSPEPTIDASE YCIB-RELATED"/>
    <property type="match status" value="1"/>
</dbReference>
<accession>A0A2M7BCT7</accession>
<dbReference type="Gene3D" id="2.40.440.10">
    <property type="entry name" value="L,D-transpeptidase catalytic domain-like"/>
    <property type="match status" value="1"/>
</dbReference>
<feature type="domain" description="L,D-TPase catalytic" evidence="8">
    <location>
        <begin position="86"/>
        <end position="220"/>
    </location>
</feature>
<dbReference type="EMBL" id="PEVC01000038">
    <property type="protein sequence ID" value="PIV00913.1"/>
    <property type="molecule type" value="Genomic_DNA"/>
</dbReference>
<feature type="active site" description="Nucleophile" evidence="6">
    <location>
        <position position="180"/>
    </location>
</feature>
<feature type="active site" description="Proton donor/acceptor" evidence="6">
    <location>
        <position position="164"/>
    </location>
</feature>
<dbReference type="GO" id="GO:0071555">
    <property type="term" value="P:cell wall organization"/>
    <property type="evidence" value="ECO:0007669"/>
    <property type="project" value="UniProtKB-UniRule"/>
</dbReference>
<dbReference type="InterPro" id="IPR005490">
    <property type="entry name" value="LD_TPept_cat_dom"/>
</dbReference>
<dbReference type="Pfam" id="PF03734">
    <property type="entry name" value="YkuD"/>
    <property type="match status" value="1"/>
</dbReference>
<evidence type="ECO:0000313" key="9">
    <source>
        <dbReference type="EMBL" id="PIV00913.1"/>
    </source>
</evidence>
<evidence type="ECO:0000256" key="2">
    <source>
        <dbReference type="ARBA" id="ARBA00022679"/>
    </source>
</evidence>
<evidence type="ECO:0000259" key="8">
    <source>
        <dbReference type="PROSITE" id="PS52029"/>
    </source>
</evidence>
<evidence type="ECO:0000256" key="4">
    <source>
        <dbReference type="ARBA" id="ARBA00022984"/>
    </source>
</evidence>
<keyword evidence="4 6" id="KW-0573">Peptidoglycan synthesis</keyword>
<evidence type="ECO:0000256" key="3">
    <source>
        <dbReference type="ARBA" id="ARBA00022960"/>
    </source>
</evidence>
<organism evidence="9 10">
    <name type="scientific">Candidatus Shapirobacteria bacterium CG03_land_8_20_14_0_80_39_12</name>
    <dbReference type="NCBI Taxonomy" id="1974879"/>
    <lineage>
        <taxon>Bacteria</taxon>
        <taxon>Candidatus Shapironibacteriota</taxon>
    </lineage>
</organism>
<evidence type="ECO:0000256" key="6">
    <source>
        <dbReference type="PROSITE-ProRule" id="PRU01373"/>
    </source>
</evidence>
<evidence type="ECO:0000256" key="5">
    <source>
        <dbReference type="ARBA" id="ARBA00023316"/>
    </source>
</evidence>
<comment type="caution">
    <text evidence="9">The sequence shown here is derived from an EMBL/GenBank/DDBJ whole genome shotgun (WGS) entry which is preliminary data.</text>
</comment>
<keyword evidence="3 6" id="KW-0133">Cell shape</keyword>
<dbReference type="CDD" id="cd16913">
    <property type="entry name" value="YkuD_like"/>
    <property type="match status" value="1"/>
</dbReference>
<reference evidence="10" key="1">
    <citation type="submission" date="2017-09" db="EMBL/GenBank/DDBJ databases">
        <title>Depth-based differentiation of microbial function through sediment-hosted aquifers and enrichment of novel symbionts in the deep terrestrial subsurface.</title>
        <authorList>
            <person name="Probst A.J."/>
            <person name="Ladd B."/>
            <person name="Jarett J.K."/>
            <person name="Geller-Mcgrath D.E."/>
            <person name="Sieber C.M.K."/>
            <person name="Emerson J.B."/>
            <person name="Anantharaman K."/>
            <person name="Thomas B.C."/>
            <person name="Malmstrom R."/>
            <person name="Stieglmeier M."/>
            <person name="Klingl A."/>
            <person name="Woyke T."/>
            <person name="Ryan C.M."/>
            <person name="Banfield J.F."/>
        </authorList>
    </citation>
    <scope>NUCLEOTIDE SEQUENCE [LARGE SCALE GENOMIC DNA]</scope>
</reference>
<proteinExistence type="predicted"/>
<dbReference type="GO" id="GO:0018104">
    <property type="term" value="P:peptidoglycan-protein cross-linking"/>
    <property type="evidence" value="ECO:0007669"/>
    <property type="project" value="TreeGrafter"/>
</dbReference>
<comment type="pathway">
    <text evidence="1 6">Cell wall biogenesis; peptidoglycan biosynthesis.</text>
</comment>
<keyword evidence="2" id="KW-0808">Transferase</keyword>
<gene>
    <name evidence="9" type="ORF">COS54_02000</name>
</gene>
<feature type="compositionally biased region" description="Basic and acidic residues" evidence="7">
    <location>
        <begin position="209"/>
        <end position="221"/>
    </location>
</feature>
<evidence type="ECO:0000256" key="1">
    <source>
        <dbReference type="ARBA" id="ARBA00004752"/>
    </source>
</evidence>
<dbReference type="PANTHER" id="PTHR30582">
    <property type="entry name" value="L,D-TRANSPEPTIDASE"/>
    <property type="match status" value="1"/>
</dbReference>
<dbReference type="GO" id="GO:0016740">
    <property type="term" value="F:transferase activity"/>
    <property type="evidence" value="ECO:0007669"/>
    <property type="project" value="UniProtKB-KW"/>
</dbReference>
<sequence length="221" mass="24457">MTRGMKTFLIIIPVLLLVAVGILGLSLKTFKKNVSGCGCDFETATGNFDNKEATATFMGKEVTAPLTALPGAKVLPVLGQASADEKWIEVDLSEQKLTAWEGSNKFLESLVSSGKWGRTPTGEFRIWGKFKYAKMSGGRKENNTYYYLPNVPYTMYFYNGFGLHGTYWHNNFGQTMSHGCVNLPTLVAEKLFYWTTPTLPSDKNSVSASKDDPGTRVIIHD</sequence>
<dbReference type="GO" id="GO:0008360">
    <property type="term" value="P:regulation of cell shape"/>
    <property type="evidence" value="ECO:0007669"/>
    <property type="project" value="UniProtKB-UniRule"/>
</dbReference>
<dbReference type="InterPro" id="IPR038063">
    <property type="entry name" value="Transpep_catalytic_dom"/>
</dbReference>
<dbReference type="AlphaFoldDB" id="A0A2M7BCT7"/>
<dbReference type="GO" id="GO:0071972">
    <property type="term" value="F:peptidoglycan L,D-transpeptidase activity"/>
    <property type="evidence" value="ECO:0007669"/>
    <property type="project" value="TreeGrafter"/>
</dbReference>
<dbReference type="PROSITE" id="PS52029">
    <property type="entry name" value="LD_TPASE"/>
    <property type="match status" value="1"/>
</dbReference>
<evidence type="ECO:0000256" key="7">
    <source>
        <dbReference type="SAM" id="MobiDB-lite"/>
    </source>
</evidence>
<dbReference type="GO" id="GO:0005576">
    <property type="term" value="C:extracellular region"/>
    <property type="evidence" value="ECO:0007669"/>
    <property type="project" value="TreeGrafter"/>
</dbReference>
<dbReference type="Proteomes" id="UP000229631">
    <property type="component" value="Unassembled WGS sequence"/>
</dbReference>
<evidence type="ECO:0000313" key="10">
    <source>
        <dbReference type="Proteomes" id="UP000229631"/>
    </source>
</evidence>
<dbReference type="InterPro" id="IPR050979">
    <property type="entry name" value="LD-transpeptidase"/>
</dbReference>
<keyword evidence="5 6" id="KW-0961">Cell wall biogenesis/degradation</keyword>
<name>A0A2M7BCT7_9BACT</name>
<dbReference type="UniPathway" id="UPA00219"/>
<feature type="region of interest" description="Disordered" evidence="7">
    <location>
        <begin position="202"/>
        <end position="221"/>
    </location>
</feature>